<dbReference type="Gene3D" id="1.20.5.1930">
    <property type="match status" value="1"/>
</dbReference>
<dbReference type="InterPro" id="IPR029016">
    <property type="entry name" value="GAF-like_dom_sf"/>
</dbReference>
<dbReference type="InterPro" id="IPR050482">
    <property type="entry name" value="Sensor_HK_TwoCompSys"/>
</dbReference>
<evidence type="ECO:0000313" key="6">
    <source>
        <dbReference type="EMBL" id="MFC3687958.1"/>
    </source>
</evidence>
<keyword evidence="2" id="KW-0418">Kinase</keyword>
<evidence type="ECO:0000256" key="1">
    <source>
        <dbReference type="ARBA" id="ARBA00022679"/>
    </source>
</evidence>
<evidence type="ECO:0000259" key="5">
    <source>
        <dbReference type="SMART" id="SM00065"/>
    </source>
</evidence>
<dbReference type="EMBL" id="JBHRWW010000003">
    <property type="protein sequence ID" value="MFC3687958.1"/>
    <property type="molecule type" value="Genomic_DNA"/>
</dbReference>
<dbReference type="RefSeq" id="WP_340292431.1">
    <property type="nucleotide sequence ID" value="NZ_JBBEOI010000072.1"/>
</dbReference>
<dbReference type="SMART" id="SM00065">
    <property type="entry name" value="GAF"/>
    <property type="match status" value="2"/>
</dbReference>
<keyword evidence="3" id="KW-0902">Two-component regulatory system</keyword>
<evidence type="ECO:0000256" key="2">
    <source>
        <dbReference type="ARBA" id="ARBA00022777"/>
    </source>
</evidence>
<dbReference type="InterPro" id="IPR011712">
    <property type="entry name" value="Sig_transdc_His_kin_sub3_dim/P"/>
</dbReference>
<evidence type="ECO:0000313" key="7">
    <source>
        <dbReference type="Proteomes" id="UP001595685"/>
    </source>
</evidence>
<dbReference type="CDD" id="cd16917">
    <property type="entry name" value="HATPase_UhpB-NarQ-NarX-like"/>
    <property type="match status" value="1"/>
</dbReference>
<dbReference type="SUPFAM" id="SSF55781">
    <property type="entry name" value="GAF domain-like"/>
    <property type="match status" value="2"/>
</dbReference>
<feature type="domain" description="GAF" evidence="5">
    <location>
        <begin position="26"/>
        <end position="168"/>
    </location>
</feature>
<dbReference type="PANTHER" id="PTHR24421:SF56">
    <property type="entry name" value="OXYGEN SENSOR HISTIDINE KINASE RESPONSE REGULATOR DOST"/>
    <property type="match status" value="1"/>
</dbReference>
<protein>
    <submittedName>
        <fullName evidence="6">GAF domain-containing protein</fullName>
    </submittedName>
</protein>
<name>A0ABV7WHG8_9MICO</name>
<dbReference type="PANTHER" id="PTHR24421">
    <property type="entry name" value="NITRATE/NITRITE SENSOR PROTEIN NARX-RELATED"/>
    <property type="match status" value="1"/>
</dbReference>
<dbReference type="Proteomes" id="UP001595685">
    <property type="component" value="Unassembled WGS sequence"/>
</dbReference>
<dbReference type="SUPFAM" id="SSF55874">
    <property type="entry name" value="ATPase domain of HSP90 chaperone/DNA topoisomerase II/histidine kinase"/>
    <property type="match status" value="1"/>
</dbReference>
<organism evidence="6 7">
    <name type="scientific">Aquipuribacter hungaricus</name>
    <dbReference type="NCBI Taxonomy" id="545624"/>
    <lineage>
        <taxon>Bacteria</taxon>
        <taxon>Bacillati</taxon>
        <taxon>Actinomycetota</taxon>
        <taxon>Actinomycetes</taxon>
        <taxon>Micrococcales</taxon>
        <taxon>Intrasporangiaceae</taxon>
        <taxon>Aquipuribacter</taxon>
    </lineage>
</organism>
<gene>
    <name evidence="6" type="ORF">ACFOLH_06340</name>
</gene>
<dbReference type="Pfam" id="PF01590">
    <property type="entry name" value="GAF"/>
    <property type="match status" value="1"/>
</dbReference>
<dbReference type="Pfam" id="PF07730">
    <property type="entry name" value="HisKA_3"/>
    <property type="match status" value="1"/>
</dbReference>
<proteinExistence type="predicted"/>
<dbReference type="Gene3D" id="3.30.565.10">
    <property type="entry name" value="Histidine kinase-like ATPase, C-terminal domain"/>
    <property type="match status" value="1"/>
</dbReference>
<feature type="region of interest" description="Disordered" evidence="4">
    <location>
        <begin position="67"/>
        <end position="107"/>
    </location>
</feature>
<dbReference type="Gene3D" id="3.30.450.40">
    <property type="match status" value="2"/>
</dbReference>
<sequence length="544" mass="56863">MPDARAAAARLERLLVANRLVAEDLELSTVLRHVVEAATDMVGAAYGAIGTVGSDGRLDELIEAGPDEVAATQRSRRPARGSPAVEDDPRPAWMTAPTPARPAGADDGVATSSFLGVPVRVRDELFGYLYLADPRPAAFTPADQGLLEALAATAGVSIAHARLLDESLRRETWSAAYAQITQELLTDDDPGDALQLVARRVLELARADLVAVVLPVEAGAPDGELAVHRAAGRSSESLVAVRFPAAGTLAGTSMRTGRPQLRDSWGTVALLASAVLGPVMAVPLVAAGGVRGSLLVARDEAGRRFSQGDLDVVASFAGQAALALERADARQVRLRAQELEERERIAGDLHDHVVQRLFAAGLNIQSVCTALGPGAHTDRLSSQIDEIDATIRQIRTTIFGLHRAPGSEPGLRAQVLDVVAATTVLLPGPPEVTLRGPLDLLVPEPVRGDLLAVVREGLTNVGRHACARRVDVLVTAGPRRLTVEVLDDGRGLAGAGPSSGLRNLARRAEALDGRFEVVARAGGGTRLSWSVPLPGAEGGGRGPP</sequence>
<dbReference type="Pfam" id="PF13185">
    <property type="entry name" value="GAF_2"/>
    <property type="match status" value="1"/>
</dbReference>
<feature type="domain" description="GAF" evidence="5">
    <location>
        <begin position="189"/>
        <end position="334"/>
    </location>
</feature>
<accession>A0ABV7WHG8</accession>
<comment type="caution">
    <text evidence="6">The sequence shown here is derived from an EMBL/GenBank/DDBJ whole genome shotgun (WGS) entry which is preliminary data.</text>
</comment>
<reference evidence="7" key="1">
    <citation type="journal article" date="2019" name="Int. J. Syst. Evol. Microbiol.">
        <title>The Global Catalogue of Microorganisms (GCM) 10K type strain sequencing project: providing services to taxonomists for standard genome sequencing and annotation.</title>
        <authorList>
            <consortium name="The Broad Institute Genomics Platform"/>
            <consortium name="The Broad Institute Genome Sequencing Center for Infectious Disease"/>
            <person name="Wu L."/>
            <person name="Ma J."/>
        </authorList>
    </citation>
    <scope>NUCLEOTIDE SEQUENCE [LARGE SCALE GENOMIC DNA]</scope>
    <source>
        <strain evidence="7">NCAIM B.02333</strain>
    </source>
</reference>
<evidence type="ECO:0000256" key="3">
    <source>
        <dbReference type="ARBA" id="ARBA00023012"/>
    </source>
</evidence>
<keyword evidence="1" id="KW-0808">Transferase</keyword>
<dbReference type="InterPro" id="IPR036890">
    <property type="entry name" value="HATPase_C_sf"/>
</dbReference>
<dbReference type="InterPro" id="IPR003018">
    <property type="entry name" value="GAF"/>
</dbReference>
<evidence type="ECO:0000256" key="4">
    <source>
        <dbReference type="SAM" id="MobiDB-lite"/>
    </source>
</evidence>
<keyword evidence="7" id="KW-1185">Reference proteome</keyword>